<dbReference type="InterPro" id="IPR000244">
    <property type="entry name" value="Ribosomal_bL9"/>
</dbReference>
<proteinExistence type="inferred from homology"/>
<evidence type="ECO:0000256" key="3">
    <source>
        <dbReference type="ARBA" id="ARBA00022884"/>
    </source>
</evidence>
<gene>
    <name evidence="7" type="primary">rplI</name>
    <name evidence="10" type="ORF">H9X83_10300</name>
</gene>
<keyword evidence="8" id="KW-0175">Coiled coil</keyword>
<comment type="function">
    <text evidence="7">Binds to the 23S rRNA.</text>
</comment>
<dbReference type="SUPFAM" id="SSF55653">
    <property type="entry name" value="Ribosomal protein L9 C-domain"/>
    <property type="match status" value="1"/>
</dbReference>
<dbReference type="EMBL" id="JACSNV010000015">
    <property type="protein sequence ID" value="MBM6878541.1"/>
    <property type="molecule type" value="Genomic_DNA"/>
</dbReference>
<comment type="caution">
    <text evidence="10">The sequence shown here is derived from an EMBL/GenBank/DDBJ whole genome shotgun (WGS) entry which is preliminary data.</text>
</comment>
<dbReference type="InterPro" id="IPR020070">
    <property type="entry name" value="Ribosomal_bL9_N"/>
</dbReference>
<sequence>MKLILLQDVKSVGKKGDLINASEGYAKNFLLPRKLAVEATKSNLNDYELKQKAEAKRKQEELEKAQEMKKQLDDKVVIIKVKTGGNGKLFGSVTNKEVAEEIIKQTGLDFDKKKVSIGDPIKMLGERTAVIKLHPKVTAEVAIKIVEAE</sequence>
<keyword evidence="3 7" id="KW-0694">RNA-binding</keyword>
<reference evidence="10 11" key="1">
    <citation type="journal article" date="2021" name="Sci. Rep.">
        <title>The distribution of antibiotic resistance genes in chicken gut microbiota commensals.</title>
        <authorList>
            <person name="Juricova H."/>
            <person name="Matiasovicova J."/>
            <person name="Kubasova T."/>
            <person name="Cejkova D."/>
            <person name="Rychlik I."/>
        </authorList>
    </citation>
    <scope>NUCLEOTIDE SEQUENCE [LARGE SCALE GENOMIC DNA]</scope>
    <source>
        <strain evidence="10 11">An431b</strain>
    </source>
</reference>
<dbReference type="HAMAP" id="MF_00503">
    <property type="entry name" value="Ribosomal_bL9"/>
    <property type="match status" value="1"/>
</dbReference>
<evidence type="ECO:0000256" key="4">
    <source>
        <dbReference type="ARBA" id="ARBA00022980"/>
    </source>
</evidence>
<dbReference type="InterPro" id="IPR036791">
    <property type="entry name" value="Ribosomal_bL9_C_sf"/>
</dbReference>
<accession>A0ABS2GAM5</accession>
<dbReference type="Gene3D" id="3.10.430.100">
    <property type="entry name" value="Ribosomal protein L9, C-terminal domain"/>
    <property type="match status" value="1"/>
</dbReference>
<evidence type="ECO:0000256" key="6">
    <source>
        <dbReference type="ARBA" id="ARBA00035292"/>
    </source>
</evidence>
<name>A0ABS2GAM5_9FIRM</name>
<dbReference type="InterPro" id="IPR020069">
    <property type="entry name" value="Ribosomal_bL9_C"/>
</dbReference>
<feature type="domain" description="Ribosomal protein L9" evidence="9">
    <location>
        <begin position="13"/>
        <end position="40"/>
    </location>
</feature>
<dbReference type="Pfam" id="PF01281">
    <property type="entry name" value="Ribosomal_L9_N"/>
    <property type="match status" value="1"/>
</dbReference>
<dbReference type="NCBIfam" id="TIGR00158">
    <property type="entry name" value="L9"/>
    <property type="match status" value="1"/>
</dbReference>
<evidence type="ECO:0000313" key="10">
    <source>
        <dbReference type="EMBL" id="MBM6878541.1"/>
    </source>
</evidence>
<keyword evidence="4 7" id="KW-0689">Ribosomal protein</keyword>
<dbReference type="InterPro" id="IPR036935">
    <property type="entry name" value="Ribosomal_bL9_N_sf"/>
</dbReference>
<evidence type="ECO:0000256" key="2">
    <source>
        <dbReference type="ARBA" id="ARBA00022730"/>
    </source>
</evidence>
<dbReference type="SUPFAM" id="SSF55658">
    <property type="entry name" value="L9 N-domain-like"/>
    <property type="match status" value="1"/>
</dbReference>
<protein>
    <recommendedName>
        <fullName evidence="6 7">Large ribosomal subunit protein bL9</fullName>
    </recommendedName>
</protein>
<dbReference type="Proteomes" id="UP000729290">
    <property type="component" value="Unassembled WGS sequence"/>
</dbReference>
<keyword evidence="11" id="KW-1185">Reference proteome</keyword>
<evidence type="ECO:0000313" key="11">
    <source>
        <dbReference type="Proteomes" id="UP000729290"/>
    </source>
</evidence>
<evidence type="ECO:0000259" key="9">
    <source>
        <dbReference type="PROSITE" id="PS00651"/>
    </source>
</evidence>
<dbReference type="Pfam" id="PF03948">
    <property type="entry name" value="Ribosomal_L9_C"/>
    <property type="match status" value="1"/>
</dbReference>
<feature type="coiled-coil region" evidence="8">
    <location>
        <begin position="45"/>
        <end position="82"/>
    </location>
</feature>
<dbReference type="Gene3D" id="3.40.5.10">
    <property type="entry name" value="Ribosomal protein L9, N-terminal domain"/>
    <property type="match status" value="1"/>
</dbReference>
<keyword evidence="2 7" id="KW-0699">rRNA-binding</keyword>
<dbReference type="PANTHER" id="PTHR21368">
    <property type="entry name" value="50S RIBOSOMAL PROTEIN L9"/>
    <property type="match status" value="1"/>
</dbReference>
<organism evidence="10 11">
    <name type="scientific">Anaerotignum lactatifermentans</name>
    <dbReference type="NCBI Taxonomy" id="160404"/>
    <lineage>
        <taxon>Bacteria</taxon>
        <taxon>Bacillati</taxon>
        <taxon>Bacillota</taxon>
        <taxon>Clostridia</taxon>
        <taxon>Lachnospirales</taxon>
        <taxon>Anaerotignaceae</taxon>
        <taxon>Anaerotignum</taxon>
    </lineage>
</organism>
<evidence type="ECO:0000256" key="7">
    <source>
        <dbReference type="HAMAP-Rule" id="MF_00503"/>
    </source>
</evidence>
<evidence type="ECO:0000256" key="8">
    <source>
        <dbReference type="SAM" id="Coils"/>
    </source>
</evidence>
<dbReference type="PROSITE" id="PS00651">
    <property type="entry name" value="RIBOSOMAL_L9"/>
    <property type="match status" value="1"/>
</dbReference>
<dbReference type="GO" id="GO:0005840">
    <property type="term" value="C:ribosome"/>
    <property type="evidence" value="ECO:0007669"/>
    <property type="project" value="UniProtKB-KW"/>
</dbReference>
<comment type="similarity">
    <text evidence="1 7">Belongs to the bacterial ribosomal protein bL9 family.</text>
</comment>
<evidence type="ECO:0000256" key="1">
    <source>
        <dbReference type="ARBA" id="ARBA00010605"/>
    </source>
</evidence>
<keyword evidence="5 7" id="KW-0687">Ribonucleoprotein</keyword>
<dbReference type="RefSeq" id="WP_205132841.1">
    <property type="nucleotide sequence ID" value="NZ_JACSNT010000003.1"/>
</dbReference>
<dbReference type="InterPro" id="IPR020594">
    <property type="entry name" value="Ribosomal_bL9_bac/chp"/>
</dbReference>
<dbReference type="InterPro" id="IPR009027">
    <property type="entry name" value="Ribosomal_bL9/RNase_H1_N"/>
</dbReference>
<evidence type="ECO:0000256" key="5">
    <source>
        <dbReference type="ARBA" id="ARBA00023274"/>
    </source>
</evidence>